<dbReference type="NCBIfam" id="TIGR01409">
    <property type="entry name" value="TAT_signal_seq"/>
    <property type="match status" value="1"/>
</dbReference>
<comment type="caution">
    <text evidence="2">The sequence shown here is derived from an EMBL/GenBank/DDBJ whole genome shotgun (WGS) entry which is preliminary data.</text>
</comment>
<evidence type="ECO:0000256" key="1">
    <source>
        <dbReference type="SAM" id="MobiDB-lite"/>
    </source>
</evidence>
<feature type="compositionally biased region" description="Basic residues" evidence="1">
    <location>
        <begin position="132"/>
        <end position="141"/>
    </location>
</feature>
<dbReference type="AlphaFoldDB" id="A0A9C9TGX6"/>
<dbReference type="InterPro" id="IPR019546">
    <property type="entry name" value="TAT_signal_bac_arc"/>
</dbReference>
<accession>A0A9C9TGX6</accession>
<feature type="compositionally biased region" description="Basic and acidic residues" evidence="1">
    <location>
        <begin position="102"/>
        <end position="131"/>
    </location>
</feature>
<name>A0A9C9TGX6_9HYPH</name>
<dbReference type="Proteomes" id="UP000885680">
    <property type="component" value="Unassembled WGS sequence"/>
</dbReference>
<proteinExistence type="predicted"/>
<sequence length="187" mass="22072">MFYFRSTFTTYRNAGPVRRHAGRSLLEWRRQEDSMQWTTLKLALGKLSAGPDDFCEPSRRRFLVGLGIAGSLAVVAPALLTVGPADAAEPASADAEEGFDIAQRREERRRREDHRDDRRDNRRRERRDDRRRERRGRRRMGRRDLERRCRGDRRFRRENRRLCRRVTGRRIGRSGACIDFGPLTICE</sequence>
<protein>
    <submittedName>
        <fullName evidence="2">Twin-arginine translocation signal domain-containing protein</fullName>
    </submittedName>
</protein>
<reference evidence="2" key="1">
    <citation type="journal article" date="2020" name="mSystems">
        <title>Genome- and Community-Level Interaction Insights into Carbon Utilization and Element Cycling Functions of Hydrothermarchaeota in Hydrothermal Sediment.</title>
        <authorList>
            <person name="Zhou Z."/>
            <person name="Liu Y."/>
            <person name="Xu W."/>
            <person name="Pan J."/>
            <person name="Luo Z.H."/>
            <person name="Li M."/>
        </authorList>
    </citation>
    <scope>NUCLEOTIDE SEQUENCE</scope>
    <source>
        <strain evidence="2">HyVt-347</strain>
    </source>
</reference>
<evidence type="ECO:0000313" key="2">
    <source>
        <dbReference type="EMBL" id="HEU00707.1"/>
    </source>
</evidence>
<gene>
    <name evidence="2" type="ORF">ENH89_10195</name>
</gene>
<evidence type="ECO:0000313" key="3">
    <source>
        <dbReference type="Proteomes" id="UP000885680"/>
    </source>
</evidence>
<organism evidence="2 3">
    <name type="scientific">Aurantimonas coralicida</name>
    <dbReference type="NCBI Taxonomy" id="182270"/>
    <lineage>
        <taxon>Bacteria</taxon>
        <taxon>Pseudomonadati</taxon>
        <taxon>Pseudomonadota</taxon>
        <taxon>Alphaproteobacteria</taxon>
        <taxon>Hyphomicrobiales</taxon>
        <taxon>Aurantimonadaceae</taxon>
        <taxon>Aurantimonas</taxon>
    </lineage>
</organism>
<dbReference type="EMBL" id="DRGN01000143">
    <property type="protein sequence ID" value="HEU00707.1"/>
    <property type="molecule type" value="Genomic_DNA"/>
</dbReference>
<feature type="region of interest" description="Disordered" evidence="1">
    <location>
        <begin position="87"/>
        <end position="141"/>
    </location>
</feature>